<evidence type="ECO:0000313" key="3">
    <source>
        <dbReference type="EMBL" id="KAF9757966.1"/>
    </source>
</evidence>
<feature type="region of interest" description="Disordered" evidence="1">
    <location>
        <begin position="37"/>
        <end position="113"/>
    </location>
</feature>
<organism evidence="2">
    <name type="scientific">Bionectria ochroleuca</name>
    <name type="common">Gliocladium roseum</name>
    <dbReference type="NCBI Taxonomy" id="29856"/>
    <lineage>
        <taxon>Eukaryota</taxon>
        <taxon>Fungi</taxon>
        <taxon>Dikarya</taxon>
        <taxon>Ascomycota</taxon>
        <taxon>Pezizomycotina</taxon>
        <taxon>Sordariomycetes</taxon>
        <taxon>Hypocreomycetidae</taxon>
        <taxon>Hypocreales</taxon>
        <taxon>Bionectriaceae</taxon>
        <taxon>Clonostachys</taxon>
    </lineage>
</organism>
<reference evidence="3" key="2">
    <citation type="submission" date="2020-10" db="EMBL/GenBank/DDBJ databases">
        <title>High-Quality Genome Resource of Clonostachys rosea strain S41 by Oxford Nanopore Long-Read Sequencing.</title>
        <authorList>
            <person name="Wang H."/>
        </authorList>
    </citation>
    <scope>NUCLEOTIDE SEQUENCE</scope>
    <source>
        <strain evidence="3">S41</strain>
    </source>
</reference>
<proteinExistence type="predicted"/>
<dbReference type="Proteomes" id="UP000616885">
    <property type="component" value="Unassembled WGS sequence"/>
</dbReference>
<dbReference type="InterPro" id="IPR024368">
    <property type="entry name" value="Ecl1/2/3"/>
</dbReference>
<dbReference type="Pfam" id="PF12855">
    <property type="entry name" value="Ecl1"/>
    <property type="match status" value="1"/>
</dbReference>
<accession>A0A0B7K606</accession>
<evidence type="ECO:0000256" key="1">
    <source>
        <dbReference type="SAM" id="MobiDB-lite"/>
    </source>
</evidence>
<reference evidence="2" key="1">
    <citation type="submission" date="2015-01" db="EMBL/GenBank/DDBJ databases">
        <authorList>
            <person name="Durling Mikael"/>
        </authorList>
    </citation>
    <scope>NUCLEOTIDE SEQUENCE</scope>
</reference>
<gene>
    <name evidence="2" type="ORF">BN869_000006153_1</name>
    <name evidence="3" type="ORF">IM811_008910</name>
</gene>
<evidence type="ECO:0008006" key="4">
    <source>
        <dbReference type="Google" id="ProtNLM"/>
    </source>
</evidence>
<dbReference type="EMBL" id="JADCTT010000002">
    <property type="protein sequence ID" value="KAF9757966.1"/>
    <property type="molecule type" value="Genomic_DNA"/>
</dbReference>
<evidence type="ECO:0000313" key="2">
    <source>
        <dbReference type="EMBL" id="CEO50096.1"/>
    </source>
</evidence>
<protein>
    <recommendedName>
        <fullName evidence="4">Life-span regulatory factor domain-containing protein</fullName>
    </recommendedName>
</protein>
<sequence length="161" mass="17699">MALDLWSHQFCLACDKQVESDSAAYCSEACRLTELERTSTPNSQPSSPGMTPPSYPWTASRQRPSSGLLLSPAYDFTNAQPYGTTPPQQSMLGSYTMESHHSRSSSSGRVLTPSSSYTSLCSMHSANSATEPSQLSDGAKKELRAYAVSFEHVRTQRRRSY</sequence>
<name>A0A0B7K606_BIOOC</name>
<feature type="compositionally biased region" description="Polar residues" evidence="1">
    <location>
        <begin position="38"/>
        <end position="49"/>
    </location>
</feature>
<feature type="compositionally biased region" description="Low complexity" evidence="1">
    <location>
        <begin position="104"/>
        <end position="113"/>
    </location>
</feature>
<dbReference type="AlphaFoldDB" id="A0A0B7K606"/>
<dbReference type="EMBL" id="CDPU01000017">
    <property type="protein sequence ID" value="CEO50096.1"/>
    <property type="molecule type" value="Genomic_DNA"/>
</dbReference>
<feature type="compositionally biased region" description="Polar residues" evidence="1">
    <location>
        <begin position="77"/>
        <end position="93"/>
    </location>
</feature>